<dbReference type="InterPro" id="IPR011701">
    <property type="entry name" value="MFS"/>
</dbReference>
<keyword evidence="4" id="KW-1133">Transmembrane helix</keyword>
<dbReference type="GO" id="GO:0022857">
    <property type="term" value="F:transmembrane transporter activity"/>
    <property type="evidence" value="ECO:0007669"/>
    <property type="project" value="InterPro"/>
</dbReference>
<feature type="transmembrane region" description="Helical" evidence="4">
    <location>
        <begin position="26"/>
        <end position="47"/>
    </location>
</feature>
<dbReference type="Pfam" id="PF07690">
    <property type="entry name" value="MFS_1"/>
    <property type="match status" value="1"/>
</dbReference>
<feature type="transmembrane region" description="Helical" evidence="4">
    <location>
        <begin position="276"/>
        <end position="293"/>
    </location>
</feature>
<dbReference type="SUPFAM" id="SSF103473">
    <property type="entry name" value="MFS general substrate transporter"/>
    <property type="match status" value="1"/>
</dbReference>
<dbReference type="InterPro" id="IPR036259">
    <property type="entry name" value="MFS_trans_sf"/>
</dbReference>
<keyword evidence="4" id="KW-0472">Membrane</keyword>
<feature type="transmembrane region" description="Helical" evidence="4">
    <location>
        <begin position="238"/>
        <end position="264"/>
    </location>
</feature>
<dbReference type="GO" id="GO:0005886">
    <property type="term" value="C:plasma membrane"/>
    <property type="evidence" value="ECO:0007669"/>
    <property type="project" value="UniProtKB-SubCell"/>
</dbReference>
<feature type="compositionally biased region" description="Basic and acidic residues" evidence="3">
    <location>
        <begin position="445"/>
        <end position="454"/>
    </location>
</feature>
<dbReference type="PANTHER" id="PTHR43702">
    <property type="entry name" value="L-FUCOSE-PROTON SYMPORTER"/>
    <property type="match status" value="1"/>
</dbReference>
<proteinExistence type="predicted"/>
<reference evidence="5" key="1">
    <citation type="journal article" date="2014" name="Genome Biol. Evol.">
        <title>Gene Loss Rather Than Gene Gain Is Associated with a Host Jump from Monocots to Dicots in the Smut Fungus Melanopsichium pennsylvanicum.</title>
        <authorList>
            <person name="Sharma R."/>
            <person name="Mishra B."/>
            <person name="Runge F."/>
            <person name="Thines M."/>
        </authorList>
    </citation>
    <scope>NUCLEOTIDE SEQUENCE</scope>
    <source>
        <strain evidence="5">4</strain>
    </source>
</reference>
<feature type="transmembrane region" description="Helical" evidence="4">
    <location>
        <begin position="363"/>
        <end position="384"/>
    </location>
</feature>
<evidence type="ECO:0000256" key="1">
    <source>
        <dbReference type="ARBA" id="ARBA00004429"/>
    </source>
</evidence>
<evidence type="ECO:0000256" key="4">
    <source>
        <dbReference type="SAM" id="Phobius"/>
    </source>
</evidence>
<comment type="subcellular location">
    <subcellularLocation>
        <location evidence="1">Cell inner membrane</location>
        <topology evidence="1">Multi-pass membrane protein</topology>
    </subcellularLocation>
</comment>
<feature type="transmembrane region" description="Helical" evidence="4">
    <location>
        <begin position="90"/>
        <end position="111"/>
    </location>
</feature>
<protein>
    <submittedName>
        <fullName evidence="5">Related to glucose/galactose transporter</fullName>
    </submittedName>
</protein>
<dbReference type="PANTHER" id="PTHR43702:SF3">
    <property type="entry name" value="PROTEIN TSGA"/>
    <property type="match status" value="1"/>
</dbReference>
<sequence length="468" mass="50698">MRRFGKPQGAAAERAVTANSLTKGQLYFNFALVSSLFFVWGLSYGLLDSLNKTFQDSLHLTKAQSTGLQACYFGAYLVNGPISGPLARKFGYRTSIHVGLGLFSLGAVMFWPCALTYSYPGFLACTFVTASGLAWLEMAANSYITVLGSPDLAAFRLVFAQSWNGVASVLGPIIAGRTFLKTGHSHTLNHLQWVYLGISVFGCLINLLFFVAKLPEIKQEVNASLDAKPVSIWTQKHLIFGALAEWFYVGAQVSVASLTINYYVEQPGLNITVTKAADLFSVTLAVFTIGRFFGVPILSRVDSALMLFICGLGCILMSILTAVVPGAGGIACLMLIFFFESVCYPIIFTLATSNLGSNQKIGSALVAAGVSGGAWMPSIQAILADKTSTHHSFFVPISGFAVVALYGLYMHLRGCRQLGYWSWRKLDKETTMGITAPQYPFDMEHTGSDKDVKDGQASPTFPSVPYQH</sequence>
<keyword evidence="4" id="KW-0812">Transmembrane</keyword>
<dbReference type="EMBL" id="HG529927">
    <property type="protein sequence ID" value="CDI57128.1"/>
    <property type="molecule type" value="Genomic_DNA"/>
</dbReference>
<feature type="transmembrane region" description="Helical" evidence="4">
    <location>
        <begin position="157"/>
        <end position="180"/>
    </location>
</feature>
<evidence type="ECO:0000313" key="5">
    <source>
        <dbReference type="EMBL" id="CDI57128.1"/>
    </source>
</evidence>
<feature type="transmembrane region" description="Helical" evidence="4">
    <location>
        <begin position="330"/>
        <end position="351"/>
    </location>
</feature>
<organism evidence="5">
    <name type="scientific">Melanopsichium pennsylvanicum 4</name>
    <dbReference type="NCBI Taxonomy" id="1398559"/>
    <lineage>
        <taxon>Eukaryota</taxon>
        <taxon>Fungi</taxon>
        <taxon>Dikarya</taxon>
        <taxon>Basidiomycota</taxon>
        <taxon>Ustilaginomycotina</taxon>
        <taxon>Ustilaginomycetes</taxon>
        <taxon>Ustilaginales</taxon>
        <taxon>Ustilaginaceae</taxon>
        <taxon>Melanopsichium</taxon>
    </lineage>
</organism>
<accession>A0A077RC17</accession>
<dbReference type="AlphaFoldDB" id="A0A077RC17"/>
<feature type="transmembrane region" description="Helical" evidence="4">
    <location>
        <begin position="305"/>
        <end position="324"/>
    </location>
</feature>
<evidence type="ECO:0000256" key="3">
    <source>
        <dbReference type="SAM" id="MobiDB-lite"/>
    </source>
</evidence>
<evidence type="ECO:0000256" key="2">
    <source>
        <dbReference type="ARBA" id="ARBA00022475"/>
    </source>
</evidence>
<feature type="transmembrane region" description="Helical" evidence="4">
    <location>
        <begin position="192"/>
        <end position="212"/>
    </location>
</feature>
<dbReference type="Gene3D" id="1.20.1250.20">
    <property type="entry name" value="MFS general substrate transporter like domains"/>
    <property type="match status" value="2"/>
</dbReference>
<feature type="transmembrane region" description="Helical" evidence="4">
    <location>
        <begin position="390"/>
        <end position="409"/>
    </location>
</feature>
<name>A0A077RC17_9BASI</name>
<dbReference type="InterPro" id="IPR050375">
    <property type="entry name" value="MFS_TsgA-like"/>
</dbReference>
<keyword evidence="2" id="KW-1003">Cell membrane</keyword>
<feature type="region of interest" description="Disordered" evidence="3">
    <location>
        <begin position="445"/>
        <end position="468"/>
    </location>
</feature>